<reference evidence="1" key="1">
    <citation type="journal article" date="2021" name="Proc. Natl. Acad. Sci. U.S.A.">
        <title>A Catalog of Tens of Thousands of Viruses from Human Metagenomes Reveals Hidden Associations with Chronic Diseases.</title>
        <authorList>
            <person name="Tisza M.J."/>
            <person name="Buck C.B."/>
        </authorList>
    </citation>
    <scope>NUCLEOTIDE SEQUENCE</scope>
    <source>
        <strain evidence="1">CtiuS14</strain>
    </source>
</reference>
<protein>
    <submittedName>
        <fullName evidence="1">Uncharacterized protein</fullName>
    </submittedName>
</protein>
<proteinExistence type="predicted"/>
<name>A0A8S5LM02_9CAUD</name>
<sequence>MIKEYTTDKFVSVVLWDNKTLQEIYEKSGELADSSEYQVHYWSLNMQKVFDDGSILVVQIPTTIFNYPQEVAGASIDFELKDVEEVSNALAPIQELEITKLLPLVEKHFEGFTFQSVSLNTLHRHP</sequence>
<accession>A0A8S5LM02</accession>
<organism evidence="1">
    <name type="scientific">Podoviridae sp. ctiuS14</name>
    <dbReference type="NCBI Taxonomy" id="2827620"/>
    <lineage>
        <taxon>Viruses</taxon>
        <taxon>Duplodnaviria</taxon>
        <taxon>Heunggongvirae</taxon>
        <taxon>Uroviricota</taxon>
        <taxon>Caudoviricetes</taxon>
    </lineage>
</organism>
<evidence type="ECO:0000313" key="1">
    <source>
        <dbReference type="EMBL" id="DAD71101.1"/>
    </source>
</evidence>
<dbReference type="EMBL" id="BK015876">
    <property type="protein sequence ID" value="DAD71101.1"/>
    <property type="molecule type" value="Genomic_DNA"/>
</dbReference>